<name>A0A3N2DDG0_9MICO</name>
<proteinExistence type="predicted"/>
<organism evidence="1 2">
    <name type="scientific">Salana multivorans</name>
    <dbReference type="NCBI Taxonomy" id="120377"/>
    <lineage>
        <taxon>Bacteria</taxon>
        <taxon>Bacillati</taxon>
        <taxon>Actinomycetota</taxon>
        <taxon>Actinomycetes</taxon>
        <taxon>Micrococcales</taxon>
        <taxon>Beutenbergiaceae</taxon>
        <taxon>Salana</taxon>
    </lineage>
</organism>
<dbReference type="Proteomes" id="UP000275356">
    <property type="component" value="Unassembled WGS sequence"/>
</dbReference>
<sequence length="61" mass="6901">MTDNELLTYAADTAVDEAWFLGRHGTPAASWIAETCEAWTRLKARAARIEREMHRRGLVLA</sequence>
<dbReference type="AlphaFoldDB" id="A0A3N2DDG0"/>
<dbReference type="EMBL" id="RKHQ01000001">
    <property type="protein sequence ID" value="ROR97813.1"/>
    <property type="molecule type" value="Genomic_DNA"/>
</dbReference>
<reference evidence="1 2" key="1">
    <citation type="submission" date="2018-11" db="EMBL/GenBank/DDBJ databases">
        <title>Sequencing the genomes of 1000 actinobacteria strains.</title>
        <authorList>
            <person name="Klenk H.-P."/>
        </authorList>
    </citation>
    <scope>NUCLEOTIDE SEQUENCE [LARGE SCALE GENOMIC DNA]</scope>
    <source>
        <strain evidence="1 2">DSM 13521</strain>
    </source>
</reference>
<keyword evidence="2" id="KW-1185">Reference proteome</keyword>
<evidence type="ECO:0000313" key="1">
    <source>
        <dbReference type="EMBL" id="ROR97813.1"/>
    </source>
</evidence>
<comment type="caution">
    <text evidence="1">The sequence shown here is derived from an EMBL/GenBank/DDBJ whole genome shotgun (WGS) entry which is preliminary data.</text>
</comment>
<gene>
    <name evidence="1" type="ORF">EDD28_2422</name>
</gene>
<evidence type="ECO:0000313" key="2">
    <source>
        <dbReference type="Proteomes" id="UP000275356"/>
    </source>
</evidence>
<accession>A0A3N2DDG0</accession>
<protein>
    <submittedName>
        <fullName evidence="1">Uncharacterized protein</fullName>
    </submittedName>
</protein>